<dbReference type="PANTHER" id="PTHR30146">
    <property type="entry name" value="LACI-RELATED TRANSCRIPTIONAL REPRESSOR"/>
    <property type="match status" value="1"/>
</dbReference>
<dbReference type="GO" id="GO:0000976">
    <property type="term" value="F:transcription cis-regulatory region binding"/>
    <property type="evidence" value="ECO:0007669"/>
    <property type="project" value="TreeGrafter"/>
</dbReference>
<proteinExistence type="predicted"/>
<evidence type="ECO:0000259" key="5">
    <source>
        <dbReference type="PROSITE" id="PS50932"/>
    </source>
</evidence>
<dbReference type="CDD" id="cd01392">
    <property type="entry name" value="HTH_LacI"/>
    <property type="match status" value="1"/>
</dbReference>
<dbReference type="AlphaFoldDB" id="A0AAI9GI40"/>
<comment type="caution">
    <text evidence="6">The sequence shown here is derived from an EMBL/GenBank/DDBJ whole genome shotgun (WGS) entry which is preliminary data.</text>
</comment>
<dbReference type="Gene3D" id="1.10.260.40">
    <property type="entry name" value="lambda repressor-like DNA-binding domains"/>
    <property type="match status" value="1"/>
</dbReference>
<dbReference type="GO" id="GO:0055085">
    <property type="term" value="P:transmembrane transport"/>
    <property type="evidence" value="ECO:0007669"/>
    <property type="project" value="UniProtKB-ARBA"/>
</dbReference>
<dbReference type="EMBL" id="ABMABF030000012">
    <property type="protein sequence ID" value="EMJ5135576.1"/>
    <property type="molecule type" value="Genomic_DNA"/>
</dbReference>
<keyword evidence="4" id="KW-0804">Transcription</keyword>
<sequence>MKLADHKSQKVTLENVAALANVSKITASRAFSQPDKVHPETLKRILEAADKIGYVVNTVARSLRAKSSKTIGIVTPDMGNPFFGGLAKLMTQEAYHVGYDTLVFDSYESKENEARIIEKLIGYNVDAIILSVVSSDRFYKPAYFRQLELLNIPVILVDREVDIKQCSGVYIDNLDCGLQAGRFLQSQGAKKVVIVSGPEDSNVARDRVTGLNAALQGSVDKVDILYADFLMDEAYKVTDNYLQHHKAPDYFVGCNNQISLGIIKACIKHQISLRDDVALFSIDEVSYSSIYGFNFPCISHDLQEIAWQVINMAVRRASDDTAKPAKVIVRGKLTAISPEHAL</sequence>
<dbReference type="CDD" id="cd06267">
    <property type="entry name" value="PBP1_LacI_sugar_binding-like"/>
    <property type="match status" value="1"/>
</dbReference>
<accession>A0AAI9GI40</accession>
<dbReference type="InterPro" id="IPR028082">
    <property type="entry name" value="Peripla_BP_I"/>
</dbReference>
<evidence type="ECO:0000256" key="2">
    <source>
        <dbReference type="ARBA" id="ARBA00023015"/>
    </source>
</evidence>
<dbReference type="RefSeq" id="WP_180737848.1">
    <property type="nucleotide sequence ID" value="NZ_JBALHY010000002.1"/>
</dbReference>
<dbReference type="PROSITE" id="PS50932">
    <property type="entry name" value="HTH_LACI_2"/>
    <property type="match status" value="1"/>
</dbReference>
<dbReference type="SUPFAM" id="SSF53822">
    <property type="entry name" value="Periplasmic binding protein-like I"/>
    <property type="match status" value="1"/>
</dbReference>
<dbReference type="GeneID" id="92279724"/>
<keyword evidence="2" id="KW-0805">Transcription regulation</keyword>
<dbReference type="SMART" id="SM00354">
    <property type="entry name" value="HTH_LACI"/>
    <property type="match status" value="1"/>
</dbReference>
<organism evidence="6">
    <name type="scientific">Providencia stuartii</name>
    <dbReference type="NCBI Taxonomy" id="588"/>
    <lineage>
        <taxon>Bacteria</taxon>
        <taxon>Pseudomonadati</taxon>
        <taxon>Pseudomonadota</taxon>
        <taxon>Gammaproteobacteria</taxon>
        <taxon>Enterobacterales</taxon>
        <taxon>Morganellaceae</taxon>
        <taxon>Providencia</taxon>
    </lineage>
</organism>
<protein>
    <submittedName>
        <fullName evidence="6">LacI family DNA-binding transcriptional regulator</fullName>
    </submittedName>
</protein>
<dbReference type="PANTHER" id="PTHR30146:SF151">
    <property type="entry name" value="HTH-TYPE TRANSCRIPTIONAL REPRESSOR CYTR"/>
    <property type="match status" value="1"/>
</dbReference>
<dbReference type="InterPro" id="IPR025997">
    <property type="entry name" value="SBP_2_dom"/>
</dbReference>
<dbReference type="Pfam" id="PF13407">
    <property type="entry name" value="Peripla_BP_4"/>
    <property type="match status" value="1"/>
</dbReference>
<evidence type="ECO:0000313" key="6">
    <source>
        <dbReference type="EMBL" id="EMJ5135576.1"/>
    </source>
</evidence>
<keyword evidence="1" id="KW-0678">Repressor</keyword>
<dbReference type="GO" id="GO:0003700">
    <property type="term" value="F:DNA-binding transcription factor activity"/>
    <property type="evidence" value="ECO:0007669"/>
    <property type="project" value="TreeGrafter"/>
</dbReference>
<reference evidence="6" key="1">
    <citation type="submission" date="2024-02" db="EMBL/GenBank/DDBJ databases">
        <authorList>
            <consortium name="Clinical and Environmental Microbiology Branch: Whole genome sequencing antimicrobial resistance pathogens in the healthcare setting"/>
        </authorList>
    </citation>
    <scope>NUCLEOTIDE SEQUENCE</scope>
    <source>
        <strain evidence="6">2021GO-0154</strain>
    </source>
</reference>
<keyword evidence="3 6" id="KW-0238">DNA-binding</keyword>
<evidence type="ECO:0000256" key="3">
    <source>
        <dbReference type="ARBA" id="ARBA00023125"/>
    </source>
</evidence>
<evidence type="ECO:0000256" key="1">
    <source>
        <dbReference type="ARBA" id="ARBA00022491"/>
    </source>
</evidence>
<dbReference type="Gene3D" id="3.40.50.2300">
    <property type="match status" value="2"/>
</dbReference>
<feature type="domain" description="HTH lacI-type" evidence="5">
    <location>
        <begin position="11"/>
        <end position="65"/>
    </location>
</feature>
<dbReference type="SUPFAM" id="SSF47413">
    <property type="entry name" value="lambda repressor-like DNA-binding domains"/>
    <property type="match status" value="1"/>
</dbReference>
<dbReference type="InterPro" id="IPR000843">
    <property type="entry name" value="HTH_LacI"/>
</dbReference>
<gene>
    <name evidence="6" type="ORF">RG298_003334</name>
</gene>
<name>A0AAI9GI40_PROST</name>
<evidence type="ECO:0000256" key="4">
    <source>
        <dbReference type="ARBA" id="ARBA00023163"/>
    </source>
</evidence>
<dbReference type="Pfam" id="PF00356">
    <property type="entry name" value="LacI"/>
    <property type="match status" value="1"/>
</dbReference>
<dbReference type="InterPro" id="IPR010982">
    <property type="entry name" value="Lambda_DNA-bd_dom_sf"/>
</dbReference>